<feature type="domain" description="Histidine kinase" evidence="14">
    <location>
        <begin position="282"/>
        <end position="478"/>
    </location>
</feature>
<name>A0AA34TNA4_9VIBR</name>
<keyword evidence="8 13" id="KW-0812">Transmembrane</keyword>
<dbReference type="PANTHER" id="PTHR44936:SF5">
    <property type="entry name" value="SENSOR HISTIDINE KINASE ENVZ"/>
    <property type="match status" value="1"/>
</dbReference>
<evidence type="ECO:0000256" key="1">
    <source>
        <dbReference type="ARBA" id="ARBA00000085"/>
    </source>
</evidence>
<keyword evidence="16" id="KW-1185">Reference proteome</keyword>
<gene>
    <name evidence="15" type="primary">envZ_1</name>
    <name evidence="15" type="ORF">K08M4_04560</name>
</gene>
<dbReference type="Pfam" id="PF02518">
    <property type="entry name" value="HATPase_c"/>
    <property type="match status" value="1"/>
</dbReference>
<dbReference type="InterPro" id="IPR005467">
    <property type="entry name" value="His_kinase_dom"/>
</dbReference>
<dbReference type="PANTHER" id="PTHR44936">
    <property type="entry name" value="SENSOR PROTEIN CREC"/>
    <property type="match status" value="1"/>
</dbReference>
<dbReference type="EMBL" id="CP017916">
    <property type="protein sequence ID" value="ARP37253.1"/>
    <property type="molecule type" value="Genomic_DNA"/>
</dbReference>
<dbReference type="InterPro" id="IPR036890">
    <property type="entry name" value="HATPase_C_sf"/>
</dbReference>
<dbReference type="Gene3D" id="1.10.287.130">
    <property type="match status" value="1"/>
</dbReference>
<evidence type="ECO:0000256" key="13">
    <source>
        <dbReference type="SAM" id="Phobius"/>
    </source>
</evidence>
<dbReference type="SUPFAM" id="SSF47384">
    <property type="entry name" value="Homodimeric domain of signal transducing histidine kinase"/>
    <property type="match status" value="1"/>
</dbReference>
<comment type="subcellular location">
    <subcellularLocation>
        <location evidence="2">Cell inner membrane</location>
        <topology evidence="2">Multi-pass membrane protein</topology>
    </subcellularLocation>
</comment>
<dbReference type="KEGG" id="vsy:K08M4_04560"/>
<dbReference type="EC" id="2.7.13.3" evidence="3"/>
<feature type="transmembrane region" description="Helical" evidence="13">
    <location>
        <begin position="203"/>
        <end position="221"/>
    </location>
</feature>
<dbReference type="AlphaFoldDB" id="A0AA34TNA4"/>
<keyword evidence="5" id="KW-0997">Cell inner membrane</keyword>
<dbReference type="Proteomes" id="UP000194136">
    <property type="component" value="Chromosome 1"/>
</dbReference>
<evidence type="ECO:0000256" key="9">
    <source>
        <dbReference type="ARBA" id="ARBA00022777"/>
    </source>
</evidence>
<dbReference type="InterPro" id="IPR050980">
    <property type="entry name" value="2C_sensor_his_kinase"/>
</dbReference>
<dbReference type="GO" id="GO:0005886">
    <property type="term" value="C:plasma membrane"/>
    <property type="evidence" value="ECO:0007669"/>
    <property type="project" value="UniProtKB-SubCell"/>
</dbReference>
<comment type="catalytic activity">
    <reaction evidence="1">
        <text>ATP + protein L-histidine = ADP + protein N-phospho-L-histidine.</text>
        <dbReference type="EC" id="2.7.13.3"/>
    </reaction>
</comment>
<dbReference type="CDD" id="cd00082">
    <property type="entry name" value="HisKA"/>
    <property type="match status" value="1"/>
</dbReference>
<dbReference type="PRINTS" id="PR00344">
    <property type="entry name" value="BCTRLSENSOR"/>
</dbReference>
<dbReference type="SMART" id="SM00387">
    <property type="entry name" value="HATPase_c"/>
    <property type="match status" value="1"/>
</dbReference>
<dbReference type="GO" id="GO:0000155">
    <property type="term" value="F:phosphorelay sensor kinase activity"/>
    <property type="evidence" value="ECO:0007669"/>
    <property type="project" value="InterPro"/>
</dbReference>
<dbReference type="InterPro" id="IPR004358">
    <property type="entry name" value="Sig_transdc_His_kin-like_C"/>
</dbReference>
<dbReference type="InterPro" id="IPR003661">
    <property type="entry name" value="HisK_dim/P_dom"/>
</dbReference>
<organism evidence="15 16">
    <name type="scientific">Vibrio syngnathi</name>
    <dbReference type="NCBI Taxonomy" id="3034029"/>
    <lineage>
        <taxon>Bacteria</taxon>
        <taxon>Pseudomonadati</taxon>
        <taxon>Pseudomonadota</taxon>
        <taxon>Gammaproteobacteria</taxon>
        <taxon>Vibrionales</taxon>
        <taxon>Vibrionaceae</taxon>
        <taxon>Vibrio</taxon>
    </lineage>
</organism>
<evidence type="ECO:0000256" key="11">
    <source>
        <dbReference type="ARBA" id="ARBA00023012"/>
    </source>
</evidence>
<evidence type="ECO:0000256" key="5">
    <source>
        <dbReference type="ARBA" id="ARBA00022519"/>
    </source>
</evidence>
<dbReference type="Pfam" id="PF00512">
    <property type="entry name" value="HisKA"/>
    <property type="match status" value="1"/>
</dbReference>
<evidence type="ECO:0000259" key="14">
    <source>
        <dbReference type="PROSITE" id="PS50109"/>
    </source>
</evidence>
<sequence length="478" mass="53713">MLKKNFFQSMVVRITLSTFLVIVMAEVLAGAAWFSTTSVSKRESASHAMFAIASAASDTINYFSGLPVNYRHLVLDQLRNIGGTRFFISMNNHRLPVPSLSHHSLVPQMQVQASDLLEQQLKTSHSVHVTLTKRDDLLLFNSGIKLNELPALWKDYSLVLGKLDLPIAVIQVQLENNEWLYLATVIPLSFDSLTDKFIDSRQITFLLIVTFMLMGVSYVVLQKEIRPFRSLARSATLMGSEMQIEEIKEEGSSETRAAIHAFNKMNRRIKANLRDRNMFFNAISHDIKTPLACLKLRTEMLSDNTTRLKFEKLLNEVEMMLNGALQCMRDNDIHEEFEWIDMNDIFEQCAAIHNKNNLCVNLVDMPDVKFYGKPLAIKRCLFNLVDNGIKYGDVVNISMFVNSDSIHIVLRDSGAGIDESILEKVFEPYFRGSDSSVDGSGLGLAISRSIARSHGGDIKLSNAPEGGLEVDIILVSSL</sequence>
<evidence type="ECO:0000313" key="15">
    <source>
        <dbReference type="EMBL" id="ARP37253.1"/>
    </source>
</evidence>
<keyword evidence="4" id="KW-1003">Cell membrane</keyword>
<evidence type="ECO:0000256" key="12">
    <source>
        <dbReference type="ARBA" id="ARBA00023136"/>
    </source>
</evidence>
<evidence type="ECO:0000256" key="7">
    <source>
        <dbReference type="ARBA" id="ARBA00022679"/>
    </source>
</evidence>
<dbReference type="PROSITE" id="PS50109">
    <property type="entry name" value="HIS_KIN"/>
    <property type="match status" value="1"/>
</dbReference>
<keyword evidence="7 15" id="KW-0808">Transferase</keyword>
<evidence type="ECO:0000256" key="3">
    <source>
        <dbReference type="ARBA" id="ARBA00012438"/>
    </source>
</evidence>
<keyword evidence="10 13" id="KW-1133">Transmembrane helix</keyword>
<keyword evidence="9" id="KW-0418">Kinase</keyword>
<evidence type="ECO:0000256" key="2">
    <source>
        <dbReference type="ARBA" id="ARBA00004429"/>
    </source>
</evidence>
<dbReference type="InterPro" id="IPR003594">
    <property type="entry name" value="HATPase_dom"/>
</dbReference>
<reference evidence="15 16" key="1">
    <citation type="submission" date="2016-10" db="EMBL/GenBank/DDBJ databases">
        <title>The High Quality Genome of Vibrio splendidus K08M4.</title>
        <authorList>
            <person name="Wendling C."/>
            <person name="Chibani C.M."/>
            <person name="Hertel R."/>
            <person name="Sproer C."/>
            <person name="Bunk B."/>
            <person name="Overmann J."/>
            <person name="Roth O."/>
            <person name="Liesegang H."/>
        </authorList>
    </citation>
    <scope>NUCLEOTIDE SEQUENCE [LARGE SCALE GENOMIC DNA]</scope>
    <source>
        <strain evidence="15 16">K08M4</strain>
    </source>
</reference>
<dbReference type="CDD" id="cd00075">
    <property type="entry name" value="HATPase"/>
    <property type="match status" value="1"/>
</dbReference>
<evidence type="ECO:0000313" key="16">
    <source>
        <dbReference type="Proteomes" id="UP000194136"/>
    </source>
</evidence>
<dbReference type="InterPro" id="IPR036097">
    <property type="entry name" value="HisK_dim/P_sf"/>
</dbReference>
<dbReference type="Gene3D" id="3.30.565.10">
    <property type="entry name" value="Histidine kinase-like ATPase, C-terminal domain"/>
    <property type="match status" value="1"/>
</dbReference>
<keyword evidence="6" id="KW-0597">Phosphoprotein</keyword>
<evidence type="ECO:0000256" key="6">
    <source>
        <dbReference type="ARBA" id="ARBA00022553"/>
    </source>
</evidence>
<dbReference type="SUPFAM" id="SSF55874">
    <property type="entry name" value="ATPase domain of HSP90 chaperone/DNA topoisomerase II/histidine kinase"/>
    <property type="match status" value="1"/>
</dbReference>
<evidence type="ECO:0000256" key="8">
    <source>
        <dbReference type="ARBA" id="ARBA00022692"/>
    </source>
</evidence>
<keyword evidence="11" id="KW-0902">Two-component regulatory system</keyword>
<evidence type="ECO:0000256" key="4">
    <source>
        <dbReference type="ARBA" id="ARBA00022475"/>
    </source>
</evidence>
<evidence type="ECO:0000256" key="10">
    <source>
        <dbReference type="ARBA" id="ARBA00022989"/>
    </source>
</evidence>
<keyword evidence="12 13" id="KW-0472">Membrane</keyword>
<protein>
    <recommendedName>
        <fullName evidence="3">histidine kinase</fullName>
        <ecNumber evidence="3">2.7.13.3</ecNumber>
    </recommendedName>
</protein>
<accession>A0AA34TNA4</accession>
<proteinExistence type="predicted"/>